<proteinExistence type="predicted"/>
<reference evidence="1" key="1">
    <citation type="submission" date="2014-09" db="EMBL/GenBank/DDBJ databases">
        <authorList>
            <person name="Magalhaes I.L.F."/>
            <person name="Oliveira U."/>
            <person name="Santos F.R."/>
            <person name="Vidigal T.H.D.A."/>
            <person name="Brescovit A.D."/>
            <person name="Santos A.J."/>
        </authorList>
    </citation>
    <scope>NUCLEOTIDE SEQUENCE</scope>
    <source>
        <tissue evidence="1">Shoot tissue taken approximately 20 cm above the soil surface</tissue>
    </source>
</reference>
<dbReference type="AlphaFoldDB" id="A0A0A9B9J2"/>
<dbReference type="EMBL" id="GBRH01237899">
    <property type="protein sequence ID" value="JAD59996.1"/>
    <property type="molecule type" value="Transcribed_RNA"/>
</dbReference>
<accession>A0A0A9B9J2</accession>
<dbReference type="SUPFAM" id="SSF50494">
    <property type="entry name" value="Trypsin-like serine proteases"/>
    <property type="match status" value="1"/>
</dbReference>
<evidence type="ECO:0008006" key="2">
    <source>
        <dbReference type="Google" id="ProtNLM"/>
    </source>
</evidence>
<dbReference type="InterPro" id="IPR009003">
    <property type="entry name" value="Peptidase_S1_PA"/>
</dbReference>
<sequence length="129" mass="14327">MARHGEILCLGESHYIGRNYYMFLSCKVPKGGDGGPVIDHDGNVTGMAFHLSPNPAVLSIFTIITCIEMWLKFRRIARPIHGLGVRTMQLMDVSLHEEMSLGFDINSGYIVDEVSYDSAAESVGIYLEM</sequence>
<organism evidence="1">
    <name type="scientific">Arundo donax</name>
    <name type="common">Giant reed</name>
    <name type="synonym">Donax arundinaceus</name>
    <dbReference type="NCBI Taxonomy" id="35708"/>
    <lineage>
        <taxon>Eukaryota</taxon>
        <taxon>Viridiplantae</taxon>
        <taxon>Streptophyta</taxon>
        <taxon>Embryophyta</taxon>
        <taxon>Tracheophyta</taxon>
        <taxon>Spermatophyta</taxon>
        <taxon>Magnoliopsida</taxon>
        <taxon>Liliopsida</taxon>
        <taxon>Poales</taxon>
        <taxon>Poaceae</taxon>
        <taxon>PACMAD clade</taxon>
        <taxon>Arundinoideae</taxon>
        <taxon>Arundineae</taxon>
        <taxon>Arundo</taxon>
    </lineage>
</organism>
<name>A0A0A9B9J2_ARUDO</name>
<dbReference type="PANTHER" id="PTHR47389">
    <property type="entry name" value="OS09G0436400 PROTEIN"/>
    <property type="match status" value="1"/>
</dbReference>
<evidence type="ECO:0000313" key="1">
    <source>
        <dbReference type="EMBL" id="JAD59996.1"/>
    </source>
</evidence>
<protein>
    <recommendedName>
        <fullName evidence="2">Peptidase S1 domain-containing protein</fullName>
    </recommendedName>
</protein>
<reference evidence="1" key="2">
    <citation type="journal article" date="2015" name="Data Brief">
        <title>Shoot transcriptome of the giant reed, Arundo donax.</title>
        <authorList>
            <person name="Barrero R.A."/>
            <person name="Guerrero F.D."/>
            <person name="Moolhuijzen P."/>
            <person name="Goolsby J.A."/>
            <person name="Tidwell J."/>
            <person name="Bellgard S.E."/>
            <person name="Bellgard M.I."/>
        </authorList>
    </citation>
    <scope>NUCLEOTIDE SEQUENCE</scope>
    <source>
        <tissue evidence="1">Shoot tissue taken approximately 20 cm above the soil surface</tissue>
    </source>
</reference>
<dbReference type="PANTHER" id="PTHR47389:SF5">
    <property type="entry name" value="OS09G0436700 PROTEIN"/>
    <property type="match status" value="1"/>
</dbReference>